<dbReference type="SUPFAM" id="SSF82171">
    <property type="entry name" value="DPP6 N-terminal domain-like"/>
    <property type="match status" value="1"/>
</dbReference>
<dbReference type="InterPro" id="IPR002469">
    <property type="entry name" value="Peptidase_S9B_N"/>
</dbReference>
<evidence type="ECO:0000313" key="5">
    <source>
        <dbReference type="EMBL" id="QDU96990.1"/>
    </source>
</evidence>
<evidence type="ECO:0000259" key="4">
    <source>
        <dbReference type="Pfam" id="PF01847"/>
    </source>
</evidence>
<dbReference type="Proteomes" id="UP000317648">
    <property type="component" value="Chromosome"/>
</dbReference>
<dbReference type="PANTHER" id="PTHR11731">
    <property type="entry name" value="PROTEASE FAMILY S9B,C DIPEPTIDYL-PEPTIDASE IV-RELATED"/>
    <property type="match status" value="1"/>
</dbReference>
<dbReference type="SUPFAM" id="SSF53474">
    <property type="entry name" value="alpha/beta-Hydrolases"/>
    <property type="match status" value="1"/>
</dbReference>
<organism evidence="5 6">
    <name type="scientific">Lignipirellula cremea</name>
    <dbReference type="NCBI Taxonomy" id="2528010"/>
    <lineage>
        <taxon>Bacteria</taxon>
        <taxon>Pseudomonadati</taxon>
        <taxon>Planctomycetota</taxon>
        <taxon>Planctomycetia</taxon>
        <taxon>Pirellulales</taxon>
        <taxon>Pirellulaceae</taxon>
        <taxon>Lignipirellula</taxon>
    </lineage>
</organism>
<proteinExistence type="predicted"/>
<feature type="domain" description="von Hippel-Lindau disease tumour suppressor beta" evidence="4">
    <location>
        <begin position="192"/>
        <end position="242"/>
    </location>
</feature>
<dbReference type="InterPro" id="IPR036208">
    <property type="entry name" value="VHL_sf"/>
</dbReference>
<dbReference type="Pfam" id="PF01847">
    <property type="entry name" value="VHL"/>
    <property type="match status" value="1"/>
</dbReference>
<evidence type="ECO:0000256" key="1">
    <source>
        <dbReference type="SAM" id="MobiDB-lite"/>
    </source>
</evidence>
<dbReference type="Pfam" id="PF00326">
    <property type="entry name" value="Peptidase_S9"/>
    <property type="match status" value="1"/>
</dbReference>
<evidence type="ECO:0000313" key="6">
    <source>
        <dbReference type="Proteomes" id="UP000317648"/>
    </source>
</evidence>
<feature type="compositionally biased region" description="Basic and acidic residues" evidence="1">
    <location>
        <begin position="263"/>
        <end position="274"/>
    </location>
</feature>
<dbReference type="PANTHER" id="PTHR11731:SF118">
    <property type="entry name" value="BLR1971 PROTEIN"/>
    <property type="match status" value="1"/>
</dbReference>
<dbReference type="SUPFAM" id="SSF49468">
    <property type="entry name" value="VHL"/>
    <property type="match status" value="1"/>
</dbReference>
<dbReference type="EMBL" id="CP036433">
    <property type="protein sequence ID" value="QDU96990.1"/>
    <property type="molecule type" value="Genomic_DNA"/>
</dbReference>
<feature type="region of interest" description="Disordered" evidence="1">
    <location>
        <begin position="301"/>
        <end position="329"/>
    </location>
</feature>
<dbReference type="KEGG" id="lcre:Pla8534_48150"/>
<dbReference type="Gene3D" id="2.140.10.30">
    <property type="entry name" value="Dipeptidylpeptidase IV, N-terminal domain"/>
    <property type="match status" value="1"/>
</dbReference>
<evidence type="ECO:0000259" key="3">
    <source>
        <dbReference type="Pfam" id="PF00930"/>
    </source>
</evidence>
<dbReference type="OrthoDB" id="9812921at2"/>
<dbReference type="EC" id="3.4.14.12" evidence="5"/>
<dbReference type="AlphaFoldDB" id="A0A518DYR7"/>
<dbReference type="Pfam" id="PF00930">
    <property type="entry name" value="DPPIV_N"/>
    <property type="match status" value="1"/>
</dbReference>
<dbReference type="InterPro" id="IPR029058">
    <property type="entry name" value="AB_hydrolase_fold"/>
</dbReference>
<dbReference type="InterPro" id="IPR001375">
    <property type="entry name" value="Peptidase_S9_cat"/>
</dbReference>
<name>A0A518DYR7_9BACT</name>
<feature type="region of interest" description="Disordered" evidence="1">
    <location>
        <begin position="263"/>
        <end position="288"/>
    </location>
</feature>
<feature type="domain" description="Dipeptidylpeptidase IV N-terminal" evidence="3">
    <location>
        <begin position="339"/>
        <end position="587"/>
    </location>
</feature>
<evidence type="ECO:0000259" key="2">
    <source>
        <dbReference type="Pfam" id="PF00326"/>
    </source>
</evidence>
<reference evidence="5 6" key="1">
    <citation type="submission" date="2019-02" db="EMBL/GenBank/DDBJ databases">
        <title>Deep-cultivation of Planctomycetes and their phenomic and genomic characterization uncovers novel biology.</title>
        <authorList>
            <person name="Wiegand S."/>
            <person name="Jogler M."/>
            <person name="Boedeker C."/>
            <person name="Pinto D."/>
            <person name="Vollmers J."/>
            <person name="Rivas-Marin E."/>
            <person name="Kohn T."/>
            <person name="Peeters S.H."/>
            <person name="Heuer A."/>
            <person name="Rast P."/>
            <person name="Oberbeckmann S."/>
            <person name="Bunk B."/>
            <person name="Jeske O."/>
            <person name="Meyerdierks A."/>
            <person name="Storesund J.E."/>
            <person name="Kallscheuer N."/>
            <person name="Luecker S."/>
            <person name="Lage O.M."/>
            <person name="Pohl T."/>
            <person name="Merkel B.J."/>
            <person name="Hornburger P."/>
            <person name="Mueller R.-W."/>
            <person name="Bruemmer F."/>
            <person name="Labrenz M."/>
            <person name="Spormann A.M."/>
            <person name="Op den Camp H."/>
            <person name="Overmann J."/>
            <person name="Amann R."/>
            <person name="Jetten M.S.M."/>
            <person name="Mascher T."/>
            <person name="Medema M.H."/>
            <person name="Devos D.P."/>
            <person name="Kaster A.-K."/>
            <person name="Ovreas L."/>
            <person name="Rohde M."/>
            <person name="Galperin M.Y."/>
            <person name="Jogler C."/>
        </authorList>
    </citation>
    <scope>NUCLEOTIDE SEQUENCE [LARGE SCALE GENOMIC DNA]</scope>
    <source>
        <strain evidence="5 6">Pla85_3_4</strain>
    </source>
</reference>
<sequence length="887" mass="100420">MQPMPGEIRILSASRPHPRRLIGLLLLAGSLSLLFASPLLGQGTRADYERAAGLRKRYEHTLFRDKVEPHWLDANSFWYKVQTGPQQHEFILCELGSCKREPLFDHGKLAEQLSALLGRPIDAKALPLESLTVEEGDPRHLSPQVEFVVARRRFHYDVNRKKLEDLSATVVPPRKLPPLRVIPAATRQDGFPTEILFRNLSPQPVQLFWRNREGERQKYGTIPAGGERLQPTFAGHVWEATDQQDRSLVGFMAREAPGRAVIAKDVRPLEDERPASGGRDGSVSPDGRWRVRFQDHNVFLQSLPPEEKESAGEEPDSEQPEEFRLTRDGEADDAYGGKVYWSPDSRQFVVLQTKAPQQHPVHLIESTPADQLQPKLHTRDYLKPGDRIRHPRPRLFDAQSRQAVPVADDLFAQPWSIQDLRWDQDSQRFTFLYNQRGHQVLRLVAVDNQGQATALIEETSPTFIDYHSKLYCRRLEATNEILWMSERDGWNHLWLYDATTGKVKQQLTQGDWAVSSVESIDEERREIWFMAGGVRPEQDPYYQHLCRVGLDGGDFTILTEGNGTHEITFSPDRTWFLDKWSRVDLPPTFEMRQSEDGRRVALLEQADDQALLAAGWTPPERFVAPGRDGQTPIYGILIRPSNFDPKKRYPVVEQVYAGPHGFHTPKAYGLLIGQHAMAELGFIVVQIDGMGTNGRSKKFHDVCWQNLADAGFPDRIAWIKAAAATRPWMDLEHVGIYGGSAGGQNAMRALLDHHDFYHAAVADCGCHDNRMDKIWWNELWMGHPVGPQYAASSNAVHADRLAGKLMLIVGELDKNVDPSSTMQVVKALQQADKDFDLVIVAGAGHGAAETRYGSRRRSDFLVRHLHGREPRSDSDEPQGDSKERAPE</sequence>
<gene>
    <name evidence="5" type="primary">ptpA_1</name>
    <name evidence="5" type="ORF">Pla8534_48150</name>
</gene>
<dbReference type="GO" id="GO:0006508">
    <property type="term" value="P:proteolysis"/>
    <property type="evidence" value="ECO:0007669"/>
    <property type="project" value="InterPro"/>
</dbReference>
<dbReference type="InterPro" id="IPR024053">
    <property type="entry name" value="VHL_beta_dom"/>
</dbReference>
<dbReference type="InterPro" id="IPR050278">
    <property type="entry name" value="Serine_Prot_S9B/DPPIV"/>
</dbReference>
<keyword evidence="6" id="KW-1185">Reference proteome</keyword>
<accession>A0A518DYR7</accession>
<keyword evidence="5" id="KW-0378">Hydrolase</keyword>
<dbReference type="Gene3D" id="3.40.50.1820">
    <property type="entry name" value="alpha/beta hydrolase"/>
    <property type="match status" value="1"/>
</dbReference>
<protein>
    <submittedName>
        <fullName evidence="5">Prolyl tripeptidyl peptidase</fullName>
        <ecNumber evidence="5">3.4.14.12</ecNumber>
    </submittedName>
</protein>
<dbReference type="GO" id="GO:0008236">
    <property type="term" value="F:serine-type peptidase activity"/>
    <property type="evidence" value="ECO:0007669"/>
    <property type="project" value="InterPro"/>
</dbReference>
<dbReference type="RefSeq" id="WP_145055754.1">
    <property type="nucleotide sequence ID" value="NZ_CP036433.1"/>
</dbReference>
<feature type="region of interest" description="Disordered" evidence="1">
    <location>
        <begin position="863"/>
        <end position="887"/>
    </location>
</feature>
<feature type="domain" description="Peptidase S9 prolyl oligopeptidase catalytic" evidence="2">
    <location>
        <begin position="676"/>
        <end position="865"/>
    </location>
</feature>